<evidence type="ECO:0000256" key="4">
    <source>
        <dbReference type="SAM" id="MobiDB-lite"/>
    </source>
</evidence>
<dbReference type="PROSITE" id="PS01211">
    <property type="entry name" value="UPF0001"/>
    <property type="match status" value="1"/>
</dbReference>
<dbReference type="HAMAP" id="MF_02087">
    <property type="entry name" value="PLP_homeostasis"/>
    <property type="match status" value="1"/>
</dbReference>
<dbReference type="InterPro" id="IPR001608">
    <property type="entry name" value="Ala_racemase_N"/>
</dbReference>
<comment type="similarity">
    <text evidence="2 3">Belongs to the pyridoxal phosphate-binding protein YggS/PROSC family.</text>
</comment>
<dbReference type="FunCoup" id="H3CCX0">
    <property type="interactions" value="1087"/>
</dbReference>
<feature type="compositionally biased region" description="Basic and acidic residues" evidence="4">
    <location>
        <begin position="272"/>
        <end position="283"/>
    </location>
</feature>
<dbReference type="AlphaFoldDB" id="H3CCX0"/>
<dbReference type="Pfam" id="PF01168">
    <property type="entry name" value="Ala_racemase_N"/>
    <property type="match status" value="1"/>
</dbReference>
<reference evidence="6" key="3">
    <citation type="submission" date="2025-09" db="UniProtKB">
        <authorList>
            <consortium name="Ensembl"/>
        </authorList>
    </citation>
    <scope>IDENTIFICATION</scope>
</reference>
<dbReference type="InterPro" id="IPR029066">
    <property type="entry name" value="PLP-binding_barrel"/>
</dbReference>
<evidence type="ECO:0000259" key="5">
    <source>
        <dbReference type="Pfam" id="PF01168"/>
    </source>
</evidence>
<dbReference type="FunFam" id="3.20.20.10:FF:000007">
    <property type="entry name" value="Pyridoxal phosphate homeostasis protein"/>
    <property type="match status" value="1"/>
</dbReference>
<dbReference type="Ensembl" id="ENSTNIT00000006241.1">
    <property type="protein sequence ID" value="ENSTNIP00000006093.1"/>
    <property type="gene ID" value="ENSTNIG00000003505.1"/>
</dbReference>
<evidence type="ECO:0000313" key="6">
    <source>
        <dbReference type="Ensembl" id="ENSTNIP00000006093.1"/>
    </source>
</evidence>
<dbReference type="InParanoid" id="H3CCX0"/>
<evidence type="ECO:0000256" key="2">
    <source>
        <dbReference type="HAMAP-Rule" id="MF_03225"/>
    </source>
</evidence>
<reference evidence="6" key="2">
    <citation type="submission" date="2025-08" db="UniProtKB">
        <authorList>
            <consortium name="Ensembl"/>
        </authorList>
    </citation>
    <scope>IDENTIFICATION</scope>
</reference>
<feature type="modified residue" description="N6-(pyridoxal phosphate)lysine" evidence="2">
    <location>
        <position position="44"/>
    </location>
</feature>
<comment type="function">
    <text evidence="2">Pyridoxal 5'-phosphate (PLP)-binding protein, which may be involved in intracellular homeostatic regulation of pyridoxal 5'-phosphate (PLP), the active form of vitamin B6.</text>
</comment>
<feature type="region of interest" description="Disordered" evidence="4">
    <location>
        <begin position="251"/>
        <end position="293"/>
    </location>
</feature>
<reference evidence="7" key="1">
    <citation type="journal article" date="2004" name="Nature">
        <title>Genome duplication in the teleost fish Tetraodon nigroviridis reveals the early vertebrate proto-karyotype.</title>
        <authorList>
            <person name="Jaillon O."/>
            <person name="Aury J.-M."/>
            <person name="Brunet F."/>
            <person name="Petit J.-L."/>
            <person name="Stange-Thomann N."/>
            <person name="Mauceli E."/>
            <person name="Bouneau L."/>
            <person name="Fischer C."/>
            <person name="Ozouf-Costaz C."/>
            <person name="Bernot A."/>
            <person name="Nicaud S."/>
            <person name="Jaffe D."/>
            <person name="Fisher S."/>
            <person name="Lutfalla G."/>
            <person name="Dossat C."/>
            <person name="Segurens B."/>
            <person name="Dasilva C."/>
            <person name="Salanoubat M."/>
            <person name="Levy M."/>
            <person name="Boudet N."/>
            <person name="Castellano S."/>
            <person name="Anthouard V."/>
            <person name="Jubin C."/>
            <person name="Castelli V."/>
            <person name="Katinka M."/>
            <person name="Vacherie B."/>
            <person name="Biemont C."/>
            <person name="Skalli Z."/>
            <person name="Cattolico L."/>
            <person name="Poulain J."/>
            <person name="De Berardinis V."/>
            <person name="Cruaud C."/>
            <person name="Duprat S."/>
            <person name="Brottier P."/>
            <person name="Coutanceau J.-P."/>
            <person name="Gouzy J."/>
            <person name="Parra G."/>
            <person name="Lardier G."/>
            <person name="Chapple C."/>
            <person name="McKernan K.J."/>
            <person name="McEwan P."/>
            <person name="Bosak S."/>
            <person name="Kellis M."/>
            <person name="Volff J.-N."/>
            <person name="Guigo R."/>
            <person name="Zody M.C."/>
            <person name="Mesirov J."/>
            <person name="Lindblad-Toh K."/>
            <person name="Birren B."/>
            <person name="Nusbaum C."/>
            <person name="Kahn D."/>
            <person name="Robinson-Rechavi M."/>
            <person name="Laudet V."/>
            <person name="Schachter V."/>
            <person name="Quetier F."/>
            <person name="Saurin W."/>
            <person name="Scarpelli C."/>
            <person name="Wincker P."/>
            <person name="Lander E.S."/>
            <person name="Weissenbach J."/>
            <person name="Roest Crollius H."/>
        </authorList>
    </citation>
    <scope>NUCLEOTIDE SEQUENCE [LARGE SCALE GENOMIC DNA]</scope>
</reference>
<evidence type="ECO:0000256" key="3">
    <source>
        <dbReference type="RuleBase" id="RU004514"/>
    </source>
</evidence>
<feature type="domain" description="Alanine racemase N-terminal" evidence="5">
    <location>
        <begin position="37"/>
        <end position="247"/>
    </location>
</feature>
<dbReference type="SUPFAM" id="SSF51419">
    <property type="entry name" value="PLP-binding barrel"/>
    <property type="match status" value="1"/>
</dbReference>
<dbReference type="NCBIfam" id="TIGR00044">
    <property type="entry name" value="YggS family pyridoxal phosphate-dependent enzyme"/>
    <property type="match status" value="1"/>
</dbReference>
<dbReference type="CDD" id="cd06822">
    <property type="entry name" value="PLPDE_III_YBL036c_euk"/>
    <property type="match status" value="1"/>
</dbReference>
<evidence type="ECO:0000256" key="1">
    <source>
        <dbReference type="ARBA" id="ARBA00022898"/>
    </source>
</evidence>
<dbReference type="PANTHER" id="PTHR10146:SF14">
    <property type="entry name" value="PYRIDOXAL PHOSPHATE HOMEOSTASIS PROTEIN"/>
    <property type="match status" value="1"/>
</dbReference>
<proteinExistence type="inferred from homology"/>
<dbReference type="GO" id="GO:0030170">
    <property type="term" value="F:pyridoxal phosphate binding"/>
    <property type="evidence" value="ECO:0007669"/>
    <property type="project" value="UniProtKB-UniRule"/>
</dbReference>
<name>H3CCX0_TETNG</name>
<dbReference type="Proteomes" id="UP000007303">
    <property type="component" value="Unassembled WGS sequence"/>
</dbReference>
<dbReference type="GeneTree" id="ENSGT00390000004928"/>
<sequence>MWKVAMAEDVGKALQSVMERINQAAARRPKALPALLPRLVAVSKTKPNLVVEAYRRGQRSFGENYVNELLDKASDPLILGSCPEIQWHFIGHLQKNNVNKLLGVPNLHLVETVDSVKLADKVNSSWQRIRGASPQRLKVMVQVNTSGEQSKHGLPPEETVDAVRHILSHCPALHFSGLMTIGRYGYDLSLGPNPDFQMLLSHRQEVCEALKIPQEEVELSMGMSTDFEHAIEVGATSVRVGSIIFGNREYPNSAANTPNPSPAPSPAPSPEKTSKMVSEEAAKKMQHLSVSGH</sequence>
<keyword evidence="7" id="KW-1185">Reference proteome</keyword>
<dbReference type="GO" id="GO:0042816">
    <property type="term" value="P:vitamin B6 metabolic process"/>
    <property type="evidence" value="ECO:0007669"/>
    <property type="project" value="Ensembl"/>
</dbReference>
<protein>
    <recommendedName>
        <fullName evidence="2">Pyridoxal phosphate homeostasis protein</fullName>
        <shortName evidence="2">PLP homeostasis protein</shortName>
    </recommendedName>
    <alternativeName>
        <fullName evidence="2">Proline synthase co-transcribed bacterial homolog protein</fullName>
    </alternativeName>
</protein>
<dbReference type="OMA" id="PLEWHMI"/>
<gene>
    <name evidence="2" type="primary">PROSC</name>
</gene>
<keyword evidence="1 2" id="KW-0663">Pyridoxal phosphate</keyword>
<organism evidence="6 7">
    <name type="scientific">Tetraodon nigroviridis</name>
    <name type="common">Spotted green pufferfish</name>
    <name type="synonym">Chelonodon nigroviridis</name>
    <dbReference type="NCBI Taxonomy" id="99883"/>
    <lineage>
        <taxon>Eukaryota</taxon>
        <taxon>Metazoa</taxon>
        <taxon>Chordata</taxon>
        <taxon>Craniata</taxon>
        <taxon>Vertebrata</taxon>
        <taxon>Euteleostomi</taxon>
        <taxon>Actinopterygii</taxon>
        <taxon>Neopterygii</taxon>
        <taxon>Teleostei</taxon>
        <taxon>Neoteleostei</taxon>
        <taxon>Acanthomorphata</taxon>
        <taxon>Eupercaria</taxon>
        <taxon>Tetraodontiformes</taxon>
        <taxon>Tetradontoidea</taxon>
        <taxon>Tetraodontidae</taxon>
        <taxon>Tetraodon</taxon>
    </lineage>
</organism>
<dbReference type="STRING" id="99883.ENSTNIP00000006093"/>
<dbReference type="PANTHER" id="PTHR10146">
    <property type="entry name" value="PROLINE SYNTHETASE CO-TRANSCRIBED BACTERIAL HOMOLOG PROTEIN"/>
    <property type="match status" value="1"/>
</dbReference>
<dbReference type="HOGENOM" id="CLU_059988_2_1_1"/>
<dbReference type="Gene3D" id="3.20.20.10">
    <property type="entry name" value="Alanine racemase"/>
    <property type="match status" value="1"/>
</dbReference>
<evidence type="ECO:0000313" key="7">
    <source>
        <dbReference type="Proteomes" id="UP000007303"/>
    </source>
</evidence>
<feature type="compositionally biased region" description="Pro residues" evidence="4">
    <location>
        <begin position="259"/>
        <end position="269"/>
    </location>
</feature>
<dbReference type="InterPro" id="IPR011078">
    <property type="entry name" value="PyrdxlP_homeostasis"/>
</dbReference>
<accession>H3CCX0</accession>